<feature type="domain" description="HTH cro/C1-type" evidence="1">
    <location>
        <begin position="32"/>
        <end position="79"/>
    </location>
</feature>
<dbReference type="Gene3D" id="3.30.450.180">
    <property type="match status" value="1"/>
</dbReference>
<dbReference type="Pfam" id="PF13560">
    <property type="entry name" value="HTH_31"/>
    <property type="match status" value="1"/>
</dbReference>
<dbReference type="Gene3D" id="1.10.260.40">
    <property type="entry name" value="lambda repressor-like DNA-binding domains"/>
    <property type="match status" value="1"/>
</dbReference>
<name>A0ABS5TPA2_9ACTN</name>
<protein>
    <submittedName>
        <fullName evidence="2">Helix-turn-helix domain-containing protein</fullName>
    </submittedName>
</protein>
<reference evidence="2 3" key="1">
    <citation type="submission" date="2021-05" db="EMBL/GenBank/DDBJ databases">
        <title>Kineosporia and Streptomyces sp. nov. two new marine actinobacteria isolated from Coral.</title>
        <authorList>
            <person name="Buangrab K."/>
            <person name="Sutthacheep M."/>
            <person name="Yeemin T."/>
            <person name="Harunari E."/>
            <person name="Igarashi Y."/>
            <person name="Kanchanasin P."/>
            <person name="Tanasupawat S."/>
            <person name="Phongsopitanun W."/>
        </authorList>
    </citation>
    <scope>NUCLEOTIDE SEQUENCE [LARGE SCALE GENOMIC DNA]</scope>
    <source>
        <strain evidence="2 3">J2-2</strain>
    </source>
</reference>
<comment type="caution">
    <text evidence="2">The sequence shown here is derived from an EMBL/GenBank/DDBJ whole genome shotgun (WGS) entry which is preliminary data.</text>
</comment>
<dbReference type="PANTHER" id="PTHR35010">
    <property type="entry name" value="BLL4672 PROTEIN-RELATED"/>
    <property type="match status" value="1"/>
</dbReference>
<organism evidence="2 3">
    <name type="scientific">Kineosporia corallincola</name>
    <dbReference type="NCBI Taxonomy" id="2835133"/>
    <lineage>
        <taxon>Bacteria</taxon>
        <taxon>Bacillati</taxon>
        <taxon>Actinomycetota</taxon>
        <taxon>Actinomycetes</taxon>
        <taxon>Kineosporiales</taxon>
        <taxon>Kineosporiaceae</taxon>
        <taxon>Kineosporia</taxon>
    </lineage>
</organism>
<dbReference type="InterPro" id="IPR001387">
    <property type="entry name" value="Cro/C1-type_HTH"/>
</dbReference>
<accession>A0ABS5TPA2</accession>
<dbReference type="EMBL" id="JAHBAY010000014">
    <property type="protein sequence ID" value="MBT0772942.1"/>
    <property type="molecule type" value="Genomic_DNA"/>
</dbReference>
<dbReference type="Pfam" id="PF17765">
    <property type="entry name" value="MLTR_LBD"/>
    <property type="match status" value="1"/>
</dbReference>
<dbReference type="SMART" id="SM00530">
    <property type="entry name" value="HTH_XRE"/>
    <property type="match status" value="1"/>
</dbReference>
<dbReference type="InterPro" id="IPR010982">
    <property type="entry name" value="Lambda_DNA-bd_dom_sf"/>
</dbReference>
<dbReference type="InterPro" id="IPR041413">
    <property type="entry name" value="MLTR_LBD"/>
</dbReference>
<dbReference type="PROSITE" id="PS50943">
    <property type="entry name" value="HTH_CROC1"/>
    <property type="match status" value="1"/>
</dbReference>
<sequence length="277" mass="30330">MDEFAQVLRAWRDRVTPEQAGLAPGLGRRTPGLRREELALLAGVSVDYVVRLEQGRARNPSPQVLAALARGLRLDDDERDHFFRVAGAAVPGRGLLPSHVTPSVRRIVDRLADLPVAVFTPIHDLLLWNPMWAALLGDPSVRTGLDRNLIWQYFAGPPMPVTHSPAEEESFARSLVGHLRLALGQYPGDPHVGDLVDRLLEASPEFARRWNGAPVGEFQTSHKIIHTQQVGDIVLDCDTLTGGTGGLLIVVMTAAPGTQDERKLDLLRVVGLQGAWE</sequence>
<keyword evidence="3" id="KW-1185">Reference proteome</keyword>
<dbReference type="PANTHER" id="PTHR35010:SF2">
    <property type="entry name" value="BLL4672 PROTEIN"/>
    <property type="match status" value="1"/>
</dbReference>
<evidence type="ECO:0000259" key="1">
    <source>
        <dbReference type="PROSITE" id="PS50943"/>
    </source>
</evidence>
<dbReference type="CDD" id="cd00093">
    <property type="entry name" value="HTH_XRE"/>
    <property type="match status" value="1"/>
</dbReference>
<dbReference type="Proteomes" id="UP001197247">
    <property type="component" value="Unassembled WGS sequence"/>
</dbReference>
<evidence type="ECO:0000313" key="3">
    <source>
        <dbReference type="Proteomes" id="UP001197247"/>
    </source>
</evidence>
<proteinExistence type="predicted"/>
<evidence type="ECO:0000313" key="2">
    <source>
        <dbReference type="EMBL" id="MBT0772942.1"/>
    </source>
</evidence>
<dbReference type="SUPFAM" id="SSF47413">
    <property type="entry name" value="lambda repressor-like DNA-binding domains"/>
    <property type="match status" value="1"/>
</dbReference>
<gene>
    <name evidence="2" type="ORF">KIH74_28625</name>
</gene>